<feature type="non-terminal residue" evidence="2">
    <location>
        <position position="138"/>
    </location>
</feature>
<name>A0ABS8S8T7_DATST</name>
<dbReference type="Proteomes" id="UP000823775">
    <property type="component" value="Unassembled WGS sequence"/>
</dbReference>
<evidence type="ECO:0000313" key="2">
    <source>
        <dbReference type="EMBL" id="MCD7455262.1"/>
    </source>
</evidence>
<feature type="region of interest" description="Disordered" evidence="1">
    <location>
        <begin position="1"/>
        <end position="37"/>
    </location>
</feature>
<proteinExistence type="predicted"/>
<evidence type="ECO:0000313" key="3">
    <source>
        <dbReference type="Proteomes" id="UP000823775"/>
    </source>
</evidence>
<gene>
    <name evidence="2" type="ORF">HAX54_027565</name>
</gene>
<keyword evidence="3" id="KW-1185">Reference proteome</keyword>
<comment type="caution">
    <text evidence="2">The sequence shown here is derived from an EMBL/GenBank/DDBJ whole genome shotgun (WGS) entry which is preliminary data.</text>
</comment>
<organism evidence="2 3">
    <name type="scientific">Datura stramonium</name>
    <name type="common">Jimsonweed</name>
    <name type="synonym">Common thornapple</name>
    <dbReference type="NCBI Taxonomy" id="4076"/>
    <lineage>
        <taxon>Eukaryota</taxon>
        <taxon>Viridiplantae</taxon>
        <taxon>Streptophyta</taxon>
        <taxon>Embryophyta</taxon>
        <taxon>Tracheophyta</taxon>
        <taxon>Spermatophyta</taxon>
        <taxon>Magnoliopsida</taxon>
        <taxon>eudicotyledons</taxon>
        <taxon>Gunneridae</taxon>
        <taxon>Pentapetalae</taxon>
        <taxon>asterids</taxon>
        <taxon>lamiids</taxon>
        <taxon>Solanales</taxon>
        <taxon>Solanaceae</taxon>
        <taxon>Solanoideae</taxon>
        <taxon>Datureae</taxon>
        <taxon>Datura</taxon>
    </lineage>
</organism>
<accession>A0ABS8S8T7</accession>
<sequence length="138" mass="16493">RLDSRGIRPRDKWHQASGKSAQKRKAPPTASDEQNKGRVERMEDYYVFFKEKISIHAETQFEVECFKDDFPNIYYQIHIRDWGPFTTLVGPYFPELVWVFYAFYRVPIKVELLFPASWIKHTSMSKKSLQRNSKERQA</sequence>
<protein>
    <submittedName>
        <fullName evidence="2">Uncharacterized protein</fullName>
    </submittedName>
</protein>
<feature type="compositionally biased region" description="Basic and acidic residues" evidence="1">
    <location>
        <begin position="1"/>
        <end position="14"/>
    </location>
</feature>
<dbReference type="EMBL" id="JACEIK010000335">
    <property type="protein sequence ID" value="MCD7455262.1"/>
    <property type="molecule type" value="Genomic_DNA"/>
</dbReference>
<feature type="non-terminal residue" evidence="2">
    <location>
        <position position="1"/>
    </location>
</feature>
<evidence type="ECO:0000256" key="1">
    <source>
        <dbReference type="SAM" id="MobiDB-lite"/>
    </source>
</evidence>
<reference evidence="2 3" key="1">
    <citation type="journal article" date="2021" name="BMC Genomics">
        <title>Datura genome reveals duplications of psychoactive alkaloid biosynthetic genes and high mutation rate following tissue culture.</title>
        <authorList>
            <person name="Rajewski A."/>
            <person name="Carter-House D."/>
            <person name="Stajich J."/>
            <person name="Litt A."/>
        </authorList>
    </citation>
    <scope>NUCLEOTIDE SEQUENCE [LARGE SCALE GENOMIC DNA]</scope>
    <source>
        <strain evidence="2">AR-01</strain>
    </source>
</reference>